<accession>A0A6A4Q238</accession>
<proteinExistence type="predicted"/>
<dbReference type="EMBL" id="WOCE01000009">
    <property type="protein sequence ID" value="KAE9607576.1"/>
    <property type="molecule type" value="Genomic_DNA"/>
</dbReference>
<dbReference type="PANTHER" id="PTHR23406:SF89">
    <property type="entry name" value="NADP-DEPENDENT MALIC ENZYME 1"/>
    <property type="match status" value="1"/>
</dbReference>
<dbReference type="GO" id="GO:0006108">
    <property type="term" value="P:malate metabolic process"/>
    <property type="evidence" value="ECO:0007669"/>
    <property type="project" value="TreeGrafter"/>
</dbReference>
<name>A0A6A4Q238_LUPAL</name>
<reference evidence="2" key="1">
    <citation type="journal article" date="2020" name="Nat. Commun.">
        <title>Genome sequence of the cluster root forming white lupin.</title>
        <authorList>
            <person name="Hufnagel B."/>
            <person name="Marques A."/>
            <person name="Soriano A."/>
            <person name="Marques L."/>
            <person name="Divol F."/>
            <person name="Doumas P."/>
            <person name="Sallet E."/>
            <person name="Mancinotti D."/>
            <person name="Carrere S."/>
            <person name="Marande W."/>
            <person name="Arribat S."/>
            <person name="Keller J."/>
            <person name="Huneau C."/>
            <person name="Blein T."/>
            <person name="Aime D."/>
            <person name="Laguerre M."/>
            <person name="Taylor J."/>
            <person name="Schubert V."/>
            <person name="Nelson M."/>
            <person name="Geu-Flores F."/>
            <person name="Crespi M."/>
            <person name="Gallardo-Guerrero K."/>
            <person name="Delaux P.-M."/>
            <person name="Salse J."/>
            <person name="Berges H."/>
            <person name="Guyot R."/>
            <person name="Gouzy J."/>
            <person name="Peret B."/>
        </authorList>
    </citation>
    <scope>NUCLEOTIDE SEQUENCE [LARGE SCALE GENOMIC DNA]</scope>
    <source>
        <strain evidence="2">cv. Amiga</strain>
    </source>
</reference>
<dbReference type="GO" id="GO:0009507">
    <property type="term" value="C:chloroplast"/>
    <property type="evidence" value="ECO:0007669"/>
    <property type="project" value="TreeGrafter"/>
</dbReference>
<sequence length="141" mass="15944">MESLLKGVRGGECVLDLSPRSTVGGGVEDIYGEDCATEDQLITPWTFSVASGCSLLRDPQYNKGLAFTEKERDAHYLRGLLPPTVSSQELQEKKLMNSIRQYEVPLQKYVAMMDLQACIFTHFSYIKQHEMFVLVLDVNTY</sequence>
<dbReference type="OrthoDB" id="5365701at2759"/>
<dbReference type="SUPFAM" id="SSF53223">
    <property type="entry name" value="Aminoacid dehydrogenase-like, N-terminal domain"/>
    <property type="match status" value="1"/>
</dbReference>
<dbReference type="AlphaFoldDB" id="A0A6A4Q238"/>
<dbReference type="GO" id="GO:0004473">
    <property type="term" value="F:malate dehydrogenase (decarboxylating) (NADP+) activity"/>
    <property type="evidence" value="ECO:0007669"/>
    <property type="project" value="TreeGrafter"/>
</dbReference>
<dbReference type="InterPro" id="IPR046346">
    <property type="entry name" value="Aminoacid_DH-like_N_sf"/>
</dbReference>
<dbReference type="PANTHER" id="PTHR23406">
    <property type="entry name" value="MALIC ENZYME-RELATED"/>
    <property type="match status" value="1"/>
</dbReference>
<gene>
    <name evidence="1" type="ORF">Lalb_Chr09g0331511</name>
</gene>
<evidence type="ECO:0000313" key="1">
    <source>
        <dbReference type="EMBL" id="KAE9607576.1"/>
    </source>
</evidence>
<organism evidence="1 2">
    <name type="scientific">Lupinus albus</name>
    <name type="common">White lupine</name>
    <name type="synonym">Lupinus termis</name>
    <dbReference type="NCBI Taxonomy" id="3870"/>
    <lineage>
        <taxon>Eukaryota</taxon>
        <taxon>Viridiplantae</taxon>
        <taxon>Streptophyta</taxon>
        <taxon>Embryophyta</taxon>
        <taxon>Tracheophyta</taxon>
        <taxon>Spermatophyta</taxon>
        <taxon>Magnoliopsida</taxon>
        <taxon>eudicotyledons</taxon>
        <taxon>Gunneridae</taxon>
        <taxon>Pentapetalae</taxon>
        <taxon>rosids</taxon>
        <taxon>fabids</taxon>
        <taxon>Fabales</taxon>
        <taxon>Fabaceae</taxon>
        <taxon>Papilionoideae</taxon>
        <taxon>50 kb inversion clade</taxon>
        <taxon>genistoids sensu lato</taxon>
        <taxon>core genistoids</taxon>
        <taxon>Genisteae</taxon>
        <taxon>Lupinus</taxon>
    </lineage>
</organism>
<evidence type="ECO:0000313" key="2">
    <source>
        <dbReference type="Proteomes" id="UP000447434"/>
    </source>
</evidence>
<protein>
    <submittedName>
        <fullName evidence="1">Putative malate dehydrogenase (Oxaloacetate-decarboxylating) (NADP(+))</fullName>
    </submittedName>
</protein>
<comment type="caution">
    <text evidence="1">The sequence shown here is derived from an EMBL/GenBank/DDBJ whole genome shotgun (WGS) entry which is preliminary data.</text>
</comment>
<dbReference type="Gene3D" id="1.20.1370.30">
    <property type="match status" value="1"/>
</dbReference>
<dbReference type="Proteomes" id="UP000447434">
    <property type="component" value="Chromosome 9"/>
</dbReference>
<keyword evidence="2" id="KW-1185">Reference proteome</keyword>